<sequence length="294" mass="33185">MKFDVHELYKSKTIRMPSPGQCIYCGDKEAKLRDEHVIPYALAANMMILEKSCCETCQNIIQRYEQEVLKKQLGIFRAQVDAPSRTKKKDRITHVDLQFVELDDTGQLMRDLGIHSIPVEELPLAVHLWQSPMPRRLRPPITLRQEQGTSWSFVDHDGINVLCNKVREETGANHVAYKSGEVNRLHYLRSLAKTAHAYAAAQYGLDAFEPYLLDLILCRSNDVAEFVGDDPFESPVEDTDGHTLQIFLGEAMGGEEQGLIATRFQLYPTLGSPAHLVVVGKAKIDIQKRLAGEI</sequence>
<reference evidence="1" key="2">
    <citation type="submission" date="2020-09" db="EMBL/GenBank/DDBJ databases">
        <authorList>
            <person name="Sun Q."/>
            <person name="Zhou Y."/>
        </authorList>
    </citation>
    <scope>NUCLEOTIDE SEQUENCE</scope>
    <source>
        <strain evidence="1">CGMCC 1.15082</strain>
    </source>
</reference>
<keyword evidence="2" id="KW-1185">Reference proteome</keyword>
<reference evidence="1" key="1">
    <citation type="journal article" date="2014" name="Int. J. Syst. Evol. Microbiol.">
        <title>Complete genome sequence of Corynebacterium casei LMG S-19264T (=DSM 44701T), isolated from a smear-ripened cheese.</title>
        <authorList>
            <consortium name="US DOE Joint Genome Institute (JGI-PGF)"/>
            <person name="Walter F."/>
            <person name="Albersmeier A."/>
            <person name="Kalinowski J."/>
            <person name="Ruckert C."/>
        </authorList>
    </citation>
    <scope>NUCLEOTIDE SEQUENCE</scope>
    <source>
        <strain evidence="1">CGMCC 1.15082</strain>
    </source>
</reference>
<comment type="caution">
    <text evidence="1">The sequence shown here is derived from an EMBL/GenBank/DDBJ whole genome shotgun (WGS) entry which is preliminary data.</text>
</comment>
<protein>
    <recommendedName>
        <fullName evidence="3">HNH endonuclease 5 domain-containing protein</fullName>
    </recommendedName>
</protein>
<dbReference type="RefSeq" id="WP_188825480.1">
    <property type="nucleotide sequence ID" value="NZ_BMHH01000016.1"/>
</dbReference>
<accession>A0A916SJW5</accession>
<organism evidence="1 2">
    <name type="scientific">Brucella endophytica</name>
    <dbReference type="NCBI Taxonomy" id="1963359"/>
    <lineage>
        <taxon>Bacteria</taxon>
        <taxon>Pseudomonadati</taxon>
        <taxon>Pseudomonadota</taxon>
        <taxon>Alphaproteobacteria</taxon>
        <taxon>Hyphomicrobiales</taxon>
        <taxon>Brucellaceae</taxon>
        <taxon>Brucella/Ochrobactrum group</taxon>
        <taxon>Brucella</taxon>
    </lineage>
</organism>
<evidence type="ECO:0000313" key="1">
    <source>
        <dbReference type="EMBL" id="GGB03782.1"/>
    </source>
</evidence>
<name>A0A916SJW5_9HYPH</name>
<evidence type="ECO:0008006" key="3">
    <source>
        <dbReference type="Google" id="ProtNLM"/>
    </source>
</evidence>
<dbReference type="Proteomes" id="UP000646478">
    <property type="component" value="Unassembled WGS sequence"/>
</dbReference>
<dbReference type="EMBL" id="BMHH01000016">
    <property type="protein sequence ID" value="GGB03782.1"/>
    <property type="molecule type" value="Genomic_DNA"/>
</dbReference>
<gene>
    <name evidence="1" type="ORF">GCM10011491_34900</name>
</gene>
<dbReference type="AlphaFoldDB" id="A0A916SJW5"/>
<proteinExistence type="predicted"/>
<evidence type="ECO:0000313" key="2">
    <source>
        <dbReference type="Proteomes" id="UP000646478"/>
    </source>
</evidence>